<dbReference type="Gene3D" id="3.40.1440.10">
    <property type="entry name" value="GIY-YIG endonuclease"/>
    <property type="match status" value="1"/>
</dbReference>
<evidence type="ECO:0000313" key="4">
    <source>
        <dbReference type="Proteomes" id="UP000178991"/>
    </source>
</evidence>
<evidence type="ECO:0000313" key="3">
    <source>
        <dbReference type="EMBL" id="OGZ63008.1"/>
    </source>
</evidence>
<feature type="domain" description="GIY-YIG" evidence="2">
    <location>
        <begin position="1"/>
        <end position="76"/>
    </location>
</feature>
<dbReference type="SUPFAM" id="SSF82771">
    <property type="entry name" value="GIY-YIG endonuclease"/>
    <property type="match status" value="1"/>
</dbReference>
<comment type="caution">
    <text evidence="3">The sequence shown here is derived from an EMBL/GenBank/DDBJ whole genome shotgun (WGS) entry which is preliminary data.</text>
</comment>
<proteinExistence type="inferred from homology"/>
<dbReference type="InterPro" id="IPR035901">
    <property type="entry name" value="GIY-YIG_endonuc_sf"/>
</dbReference>
<dbReference type="PROSITE" id="PS50164">
    <property type="entry name" value="GIY_YIG"/>
    <property type="match status" value="1"/>
</dbReference>
<dbReference type="PANTHER" id="PTHR34477:SF1">
    <property type="entry name" value="UPF0213 PROTEIN YHBQ"/>
    <property type="match status" value="1"/>
</dbReference>
<evidence type="ECO:0000256" key="1">
    <source>
        <dbReference type="ARBA" id="ARBA00007435"/>
    </source>
</evidence>
<gene>
    <name evidence="3" type="ORF">A2639_02915</name>
</gene>
<reference evidence="3 4" key="1">
    <citation type="journal article" date="2016" name="Nat. Commun.">
        <title>Thousands of microbial genomes shed light on interconnected biogeochemical processes in an aquifer system.</title>
        <authorList>
            <person name="Anantharaman K."/>
            <person name="Brown C.T."/>
            <person name="Hug L.A."/>
            <person name="Sharon I."/>
            <person name="Castelle C.J."/>
            <person name="Probst A.J."/>
            <person name="Thomas B.C."/>
            <person name="Singh A."/>
            <person name="Wilkins M.J."/>
            <person name="Karaoz U."/>
            <person name="Brodie E.L."/>
            <person name="Williams K.H."/>
            <person name="Hubbard S.S."/>
            <person name="Banfield J.F."/>
        </authorList>
    </citation>
    <scope>NUCLEOTIDE SEQUENCE [LARGE SCALE GENOMIC DNA]</scope>
</reference>
<dbReference type="PANTHER" id="PTHR34477">
    <property type="entry name" value="UPF0213 PROTEIN YHBQ"/>
    <property type="match status" value="1"/>
</dbReference>
<sequence length="87" mass="10484">MYFVYILQSEKNGRYYIGSTNDLERRIIEHNSGKTKSLKYLRPLKIVFKKDFEKEYLAKKIENKLKKLKNRNIIERIIAEQELKMGS</sequence>
<dbReference type="Proteomes" id="UP000178991">
    <property type="component" value="Unassembled WGS sequence"/>
</dbReference>
<dbReference type="InterPro" id="IPR050190">
    <property type="entry name" value="UPF0213_domain"/>
</dbReference>
<dbReference type="AlphaFoldDB" id="A0A1G2HM90"/>
<dbReference type="InterPro" id="IPR000305">
    <property type="entry name" value="GIY-YIG_endonuc"/>
</dbReference>
<dbReference type="EMBL" id="MHOL01000009">
    <property type="protein sequence ID" value="OGZ63008.1"/>
    <property type="molecule type" value="Genomic_DNA"/>
</dbReference>
<protein>
    <recommendedName>
        <fullName evidence="2">GIY-YIG domain-containing protein</fullName>
    </recommendedName>
</protein>
<evidence type="ECO:0000259" key="2">
    <source>
        <dbReference type="PROSITE" id="PS50164"/>
    </source>
</evidence>
<dbReference type="Pfam" id="PF01541">
    <property type="entry name" value="GIY-YIG"/>
    <property type="match status" value="1"/>
</dbReference>
<accession>A0A1G2HM90</accession>
<name>A0A1G2HM90_9BACT</name>
<dbReference type="CDD" id="cd10449">
    <property type="entry name" value="GIY-YIG_SLX1_like"/>
    <property type="match status" value="1"/>
</dbReference>
<comment type="similarity">
    <text evidence="1">Belongs to the UPF0213 family.</text>
</comment>
<organism evidence="3 4">
    <name type="scientific">Candidatus Staskawiczbacteria bacterium RIFCSPHIGHO2_01_FULL_34_27</name>
    <dbReference type="NCBI Taxonomy" id="1802199"/>
    <lineage>
        <taxon>Bacteria</taxon>
        <taxon>Candidatus Staskawicziibacteriota</taxon>
    </lineage>
</organism>